<protein>
    <submittedName>
        <fullName evidence="4">LOW QUALITY PROTEIN: uncharacterized protein At1g01500-like</fullName>
    </submittedName>
</protein>
<keyword evidence="2" id="KW-0812">Transmembrane</keyword>
<dbReference type="InParanoid" id="A0A6I9S7C5"/>
<reference evidence="4" key="1">
    <citation type="submission" date="2025-08" db="UniProtKB">
        <authorList>
            <consortium name="RefSeq"/>
        </authorList>
    </citation>
    <scope>IDENTIFICATION</scope>
</reference>
<dbReference type="PANTHER" id="PTHR37244:SF1">
    <property type="entry name" value="NADP-SPECIFIC GLUTAMATE DEHYDROGENASE"/>
    <property type="match status" value="1"/>
</dbReference>
<gene>
    <name evidence="4" type="primary">LOC105054746</name>
</gene>
<keyword evidence="3" id="KW-1185">Reference proteome</keyword>
<feature type="transmembrane region" description="Helical" evidence="2">
    <location>
        <begin position="313"/>
        <end position="336"/>
    </location>
</feature>
<organism evidence="3 4">
    <name type="scientific">Elaeis guineensis var. tenera</name>
    <name type="common">Oil palm</name>
    <dbReference type="NCBI Taxonomy" id="51953"/>
    <lineage>
        <taxon>Eukaryota</taxon>
        <taxon>Viridiplantae</taxon>
        <taxon>Streptophyta</taxon>
        <taxon>Embryophyta</taxon>
        <taxon>Tracheophyta</taxon>
        <taxon>Spermatophyta</taxon>
        <taxon>Magnoliopsida</taxon>
        <taxon>Liliopsida</taxon>
        <taxon>Arecaceae</taxon>
        <taxon>Arecoideae</taxon>
        <taxon>Cocoseae</taxon>
        <taxon>Elaeidinae</taxon>
        <taxon>Elaeis</taxon>
    </lineage>
</organism>
<name>A0A6I9S7C5_ELAGV</name>
<feature type="compositionally biased region" description="Low complexity" evidence="1">
    <location>
        <begin position="17"/>
        <end position="26"/>
    </location>
</feature>
<evidence type="ECO:0000313" key="4">
    <source>
        <dbReference type="RefSeq" id="XP_010934633.1"/>
    </source>
</evidence>
<dbReference type="GeneID" id="105054746"/>
<evidence type="ECO:0000256" key="2">
    <source>
        <dbReference type="SAM" id="Phobius"/>
    </source>
</evidence>
<dbReference type="RefSeq" id="XP_010934633.1">
    <property type="nucleotide sequence ID" value="XM_010936331.3"/>
</dbReference>
<accession>A0A6I9S7C5</accession>
<keyword evidence="2" id="KW-1133">Transmembrane helix</keyword>
<evidence type="ECO:0000313" key="3">
    <source>
        <dbReference type="Proteomes" id="UP000504607"/>
    </source>
</evidence>
<feature type="region of interest" description="Disordered" evidence="1">
    <location>
        <begin position="1"/>
        <end position="48"/>
    </location>
</feature>
<dbReference type="KEGG" id="egu:105054746"/>
<dbReference type="AlphaFoldDB" id="A0A6I9S7C5"/>
<keyword evidence="2" id="KW-0472">Membrane</keyword>
<evidence type="ECO:0000256" key="1">
    <source>
        <dbReference type="SAM" id="MobiDB-lite"/>
    </source>
</evidence>
<dbReference type="Proteomes" id="UP000504607">
    <property type="component" value="Chromosome 12"/>
</dbReference>
<sequence>MMDPPPPAEEEKKDQLRSLAISLPSLSAPPPRRGTAGSTTSFRGLLPNGPPACPAPSSWLEIRLFYVRITPCAADAVPHRLTLSHLRREMGAALEINGTRVPNSEPTYLPLRRDRLDRDAAEVTYVSTEGVRLTGAVDFEVCDDRGNLIICGSFERVEAPWSNGVIGFDKHSGSSDKDPKTGWSMDCYSAASIASSAFVQPKLGISSPSIEVYVAGCYAGVPLILTQTVQLSPRRKTARPGALDAIPEVEEAAGREQDSHEGLIHRGTSSSVTEEEVDECDPDMKVGHSYYPEGWYSDDDDGQLTWFNAGVRVGVGIGLGMCVGIGIGVGLLMRSYQATTRNFRRRFF</sequence>
<dbReference type="PANTHER" id="PTHR37244">
    <property type="entry name" value="NADP-SPECIFIC GLUTAMATE DEHYDROGENASE"/>
    <property type="match status" value="1"/>
</dbReference>
<proteinExistence type="predicted"/>
<dbReference type="OrthoDB" id="2016101at2759"/>